<protein>
    <submittedName>
        <fullName evidence="5">Uncharacterized protein LOC129922894</fullName>
    </submittedName>
</protein>
<dbReference type="AlphaFoldDB" id="A0A9W2YWF1"/>
<dbReference type="Pfam" id="PF00059">
    <property type="entry name" value="Lectin_C"/>
    <property type="match status" value="1"/>
</dbReference>
<dbReference type="PROSITE" id="PS50041">
    <property type="entry name" value="C_TYPE_LECTIN_2"/>
    <property type="match status" value="1"/>
</dbReference>
<dbReference type="SMART" id="SM00034">
    <property type="entry name" value="CLECT"/>
    <property type="match status" value="1"/>
</dbReference>
<reference evidence="5" key="1">
    <citation type="submission" date="2025-08" db="UniProtKB">
        <authorList>
            <consortium name="RefSeq"/>
        </authorList>
    </citation>
    <scope>IDENTIFICATION</scope>
</reference>
<proteinExistence type="predicted"/>
<name>A0A9W2YWF1_BIOGL</name>
<dbReference type="InterPro" id="IPR016187">
    <property type="entry name" value="CTDL_fold"/>
</dbReference>
<dbReference type="GeneID" id="129922894"/>
<evidence type="ECO:0000313" key="4">
    <source>
        <dbReference type="Proteomes" id="UP001165740"/>
    </source>
</evidence>
<dbReference type="Gene3D" id="3.10.100.10">
    <property type="entry name" value="Mannose-Binding Protein A, subunit A"/>
    <property type="match status" value="1"/>
</dbReference>
<evidence type="ECO:0000259" key="3">
    <source>
        <dbReference type="PROSITE" id="PS50041"/>
    </source>
</evidence>
<dbReference type="Proteomes" id="UP001165740">
    <property type="component" value="Chromosome 14"/>
</dbReference>
<dbReference type="SUPFAM" id="SSF56436">
    <property type="entry name" value="C-type lectin-like"/>
    <property type="match status" value="1"/>
</dbReference>
<gene>
    <name evidence="5" type="primary">LOC129922894</name>
</gene>
<keyword evidence="4" id="KW-1185">Reference proteome</keyword>
<dbReference type="CDD" id="cd00037">
    <property type="entry name" value="CLECT"/>
    <property type="match status" value="1"/>
</dbReference>
<keyword evidence="2" id="KW-0732">Signal</keyword>
<accession>A0A9W2YWF1</accession>
<organism evidence="4 5">
    <name type="scientific">Biomphalaria glabrata</name>
    <name type="common">Bloodfluke planorb</name>
    <name type="synonym">Freshwater snail</name>
    <dbReference type="NCBI Taxonomy" id="6526"/>
    <lineage>
        <taxon>Eukaryota</taxon>
        <taxon>Metazoa</taxon>
        <taxon>Spiralia</taxon>
        <taxon>Lophotrochozoa</taxon>
        <taxon>Mollusca</taxon>
        <taxon>Gastropoda</taxon>
        <taxon>Heterobranchia</taxon>
        <taxon>Euthyneura</taxon>
        <taxon>Panpulmonata</taxon>
        <taxon>Hygrophila</taxon>
        <taxon>Lymnaeoidea</taxon>
        <taxon>Planorbidae</taxon>
        <taxon>Biomphalaria</taxon>
    </lineage>
</organism>
<dbReference type="InterPro" id="IPR016186">
    <property type="entry name" value="C-type_lectin-like/link_sf"/>
</dbReference>
<evidence type="ECO:0000256" key="1">
    <source>
        <dbReference type="SAM" id="Coils"/>
    </source>
</evidence>
<dbReference type="InterPro" id="IPR001304">
    <property type="entry name" value="C-type_lectin-like"/>
</dbReference>
<dbReference type="RefSeq" id="XP_055867037.1">
    <property type="nucleotide sequence ID" value="XM_056011062.1"/>
</dbReference>
<feature type="domain" description="C-type lectin" evidence="3">
    <location>
        <begin position="214"/>
        <end position="320"/>
    </location>
</feature>
<feature type="coiled-coil region" evidence="1">
    <location>
        <begin position="158"/>
        <end position="206"/>
    </location>
</feature>
<evidence type="ECO:0000313" key="5">
    <source>
        <dbReference type="RefSeq" id="XP_055867037.1"/>
    </source>
</evidence>
<evidence type="ECO:0000256" key="2">
    <source>
        <dbReference type="SAM" id="SignalP"/>
    </source>
</evidence>
<feature type="signal peptide" evidence="2">
    <location>
        <begin position="1"/>
        <end position="26"/>
    </location>
</feature>
<keyword evidence="1" id="KW-0175">Coiled coil</keyword>
<dbReference type="OrthoDB" id="10282527at2759"/>
<sequence>MTSVMTYQKYVRISLVALVWCPLLEAGLISRATPTGIEIGVTETLMMECLFTPGTDTKLTYASSIKLFHSESSAYAKYIDILTVLNVNNILGKAKDSADVKAEGSIDHTNPSVLRITWKGPTAKHSGSYKCVAHGVDENGNPDTVQSETVVTAKDADIEKVVDHVNHLNQQVDQLLKELNATEAKNNQLENEKKQQQQHLIDAQDSLFTPSPAFNGSRYLLTKTAGAMNYFNSVLTCGRLGGYLAEIDSEEEYKFVLDSLLKSSAYESVLISGTDEAVDKVWVHSFSKNNVTFFKWATYRPDSRELLNCLAYRKQLQWHNVEMECKTLCAFDGTLAFLCEVPDKSYEIIGNQH</sequence>
<feature type="chain" id="PRO_5040840489" evidence="2">
    <location>
        <begin position="27"/>
        <end position="353"/>
    </location>
</feature>